<comment type="caution">
    <text evidence="10">The sequence shown here is derived from an EMBL/GenBank/DDBJ whole genome shotgun (WGS) entry which is preliminary data.</text>
</comment>
<evidence type="ECO:0000256" key="6">
    <source>
        <dbReference type="ARBA" id="ARBA00023136"/>
    </source>
</evidence>
<evidence type="ECO:0000313" key="10">
    <source>
        <dbReference type="EMBL" id="OAO14132.1"/>
    </source>
</evidence>
<accession>A0A196SDC5</accession>
<evidence type="ECO:0000256" key="8">
    <source>
        <dbReference type="SAM" id="Phobius"/>
    </source>
</evidence>
<protein>
    <submittedName>
        <fullName evidence="10">MFS transporter</fullName>
    </submittedName>
</protein>
<feature type="transmembrane region" description="Helical" evidence="8">
    <location>
        <begin position="376"/>
        <end position="397"/>
    </location>
</feature>
<dbReference type="InterPro" id="IPR020846">
    <property type="entry name" value="MFS_dom"/>
</dbReference>
<keyword evidence="11" id="KW-1185">Reference proteome</keyword>
<evidence type="ECO:0000256" key="2">
    <source>
        <dbReference type="ARBA" id="ARBA00008335"/>
    </source>
</evidence>
<name>A0A196SDC5_BLAHN</name>
<feature type="transmembrane region" description="Helical" evidence="8">
    <location>
        <begin position="287"/>
        <end position="310"/>
    </location>
</feature>
<feature type="transmembrane region" description="Helical" evidence="8">
    <location>
        <begin position="52"/>
        <end position="73"/>
    </location>
</feature>
<dbReference type="PANTHER" id="PTHR23514:SF3">
    <property type="entry name" value="BYPASS OF STOP CODON PROTEIN 6"/>
    <property type="match status" value="1"/>
</dbReference>
<feature type="transmembrane region" description="Helical" evidence="8">
    <location>
        <begin position="105"/>
        <end position="132"/>
    </location>
</feature>
<feature type="transmembrane region" description="Helical" evidence="8">
    <location>
        <begin position="349"/>
        <end position="370"/>
    </location>
</feature>
<evidence type="ECO:0000256" key="1">
    <source>
        <dbReference type="ARBA" id="ARBA00004127"/>
    </source>
</evidence>
<keyword evidence="4 8" id="KW-0812">Transmembrane</keyword>
<dbReference type="AlphaFoldDB" id="A0A196SDC5"/>
<dbReference type="Gene3D" id="1.20.1250.20">
    <property type="entry name" value="MFS general substrate transporter like domains"/>
    <property type="match status" value="2"/>
</dbReference>
<dbReference type="PANTHER" id="PTHR23514">
    <property type="entry name" value="BYPASS OF STOP CODON PROTEIN 6"/>
    <property type="match status" value="1"/>
</dbReference>
<dbReference type="Proteomes" id="UP000078348">
    <property type="component" value="Unassembled WGS sequence"/>
</dbReference>
<feature type="transmembrane region" description="Helical" evidence="8">
    <location>
        <begin position="316"/>
        <end position="337"/>
    </location>
</feature>
<keyword evidence="5 8" id="KW-1133">Transmembrane helix</keyword>
<dbReference type="InterPro" id="IPR036259">
    <property type="entry name" value="MFS_trans_sf"/>
</dbReference>
<evidence type="ECO:0000256" key="3">
    <source>
        <dbReference type="ARBA" id="ARBA00022448"/>
    </source>
</evidence>
<keyword evidence="6 8" id="KW-0472">Membrane</keyword>
<dbReference type="GO" id="GO:0016020">
    <property type="term" value="C:membrane"/>
    <property type="evidence" value="ECO:0007669"/>
    <property type="project" value="TreeGrafter"/>
</dbReference>
<dbReference type="InterPro" id="IPR011701">
    <property type="entry name" value="MFS"/>
</dbReference>
<evidence type="ECO:0000259" key="9">
    <source>
        <dbReference type="PROSITE" id="PS50850"/>
    </source>
</evidence>
<sequence>MGKETSKVDCKYITLVIASYITMFFFGVIENVKGVTFVLIKDIFQVSYDAQGYLVSMSWYGYVIFCLVCAFVIDRYGIKTAIVSGHALCLLGCIITPFMNHFVPVIIALMVVWMGFGFFEVGYNAFATVLFTENSAIYLNLMHSCYAFGAIVGPLIASGLVSLLNDSYKGVYKALAGAMFVMLIVTIVIPFSPLKERQAKKEGNESESASSSHLTVWGVFCIPEAWLCSLTLGFMEVIEFGASNWGALYYRDVYGLSVTKEGALFVSMFYILFAVARVTSGWFIERLGYYTSLFASLVIVVVIYLVGFLCGVNGRWVIPFTGFFIAIMFPTFMCVLMKIFGDDASIVSSVVIFLSGATNGLIQLVIGYINEYIGNAWGFRCNVLYTVIPFVLLLFVYKNRERYLRRTGQKGSVEMKTMAPSAADAVVVAVDEVSGVKSEEVKPVEEVKSEEVKPAEVKSEEVKVEEVKSEEVKSEEVKPVEEVKPEEVTVEVKVEKETAEPAPKSSETASAK</sequence>
<feature type="region of interest" description="Disordered" evidence="7">
    <location>
        <begin position="492"/>
        <end position="512"/>
    </location>
</feature>
<dbReference type="EMBL" id="LXWW01000288">
    <property type="protein sequence ID" value="OAO14132.1"/>
    <property type="molecule type" value="Genomic_DNA"/>
</dbReference>
<feature type="transmembrane region" description="Helical" evidence="8">
    <location>
        <begin position="254"/>
        <end position="275"/>
    </location>
</feature>
<dbReference type="SUPFAM" id="SSF103473">
    <property type="entry name" value="MFS general substrate transporter"/>
    <property type="match status" value="1"/>
</dbReference>
<feature type="transmembrane region" description="Helical" evidence="8">
    <location>
        <begin position="80"/>
        <end position="99"/>
    </location>
</feature>
<feature type="domain" description="Major facilitator superfamily (MFS) profile" evidence="9">
    <location>
        <begin position="11"/>
        <end position="401"/>
    </location>
</feature>
<evidence type="ECO:0000256" key="5">
    <source>
        <dbReference type="ARBA" id="ARBA00022989"/>
    </source>
</evidence>
<reference evidence="10 11" key="1">
    <citation type="submission" date="2016-05" db="EMBL/GenBank/DDBJ databases">
        <title>Nuclear genome of Blastocystis sp. subtype 1 NandII.</title>
        <authorList>
            <person name="Gentekaki E."/>
            <person name="Curtis B."/>
            <person name="Stairs C."/>
            <person name="Eme L."/>
            <person name="Herman E."/>
            <person name="Klimes V."/>
            <person name="Arias M.C."/>
            <person name="Elias M."/>
            <person name="Hilliou F."/>
            <person name="Klute M."/>
            <person name="Malik S.-B."/>
            <person name="Pightling A."/>
            <person name="Rachubinski R."/>
            <person name="Salas D."/>
            <person name="Schlacht A."/>
            <person name="Suga H."/>
            <person name="Archibald J."/>
            <person name="Ball S.G."/>
            <person name="Clark G."/>
            <person name="Dacks J."/>
            <person name="Van Der Giezen M."/>
            <person name="Tsaousis A."/>
            <person name="Roger A."/>
        </authorList>
    </citation>
    <scope>NUCLEOTIDE SEQUENCE [LARGE SCALE GENOMIC DNA]</scope>
    <source>
        <strain evidence="11">ATCC 50177 / NandII</strain>
    </source>
</reference>
<comment type="subcellular location">
    <subcellularLocation>
        <location evidence="1">Endomembrane system</location>
        <topology evidence="1">Multi-pass membrane protein</topology>
    </subcellularLocation>
</comment>
<dbReference type="Pfam" id="PF07690">
    <property type="entry name" value="MFS_1"/>
    <property type="match status" value="1"/>
</dbReference>
<proteinExistence type="inferred from homology"/>
<dbReference type="OrthoDB" id="413079at2759"/>
<evidence type="ECO:0000313" key="11">
    <source>
        <dbReference type="Proteomes" id="UP000078348"/>
    </source>
</evidence>
<gene>
    <name evidence="10" type="ORF">AV274_4199</name>
</gene>
<keyword evidence="3" id="KW-0813">Transport</keyword>
<dbReference type="GO" id="GO:0012505">
    <property type="term" value="C:endomembrane system"/>
    <property type="evidence" value="ECO:0007669"/>
    <property type="project" value="UniProtKB-SubCell"/>
</dbReference>
<dbReference type="InterPro" id="IPR051788">
    <property type="entry name" value="MFS_Transporter"/>
</dbReference>
<feature type="transmembrane region" description="Helical" evidence="8">
    <location>
        <begin position="170"/>
        <end position="194"/>
    </location>
</feature>
<evidence type="ECO:0000256" key="4">
    <source>
        <dbReference type="ARBA" id="ARBA00022692"/>
    </source>
</evidence>
<dbReference type="PROSITE" id="PS50850">
    <property type="entry name" value="MFS"/>
    <property type="match status" value="1"/>
</dbReference>
<dbReference type="GO" id="GO:0022857">
    <property type="term" value="F:transmembrane transporter activity"/>
    <property type="evidence" value="ECO:0007669"/>
    <property type="project" value="InterPro"/>
</dbReference>
<organism evidence="10 11">
    <name type="scientific">Blastocystis sp. subtype 1 (strain ATCC 50177 / NandII)</name>
    <dbReference type="NCBI Taxonomy" id="478820"/>
    <lineage>
        <taxon>Eukaryota</taxon>
        <taxon>Sar</taxon>
        <taxon>Stramenopiles</taxon>
        <taxon>Bigyra</taxon>
        <taxon>Opalozoa</taxon>
        <taxon>Opalinata</taxon>
        <taxon>Blastocystidae</taxon>
        <taxon>Blastocystis</taxon>
    </lineage>
</organism>
<comment type="similarity">
    <text evidence="2">Belongs to the major facilitator superfamily.</text>
</comment>
<evidence type="ECO:0000256" key="7">
    <source>
        <dbReference type="SAM" id="MobiDB-lite"/>
    </source>
</evidence>
<feature type="transmembrane region" description="Helical" evidence="8">
    <location>
        <begin position="214"/>
        <end position="234"/>
    </location>
</feature>
<feature type="transmembrane region" description="Helical" evidence="8">
    <location>
        <begin position="144"/>
        <end position="164"/>
    </location>
</feature>
<feature type="transmembrane region" description="Helical" evidence="8">
    <location>
        <begin position="12"/>
        <end position="32"/>
    </location>
</feature>